<evidence type="ECO:0000313" key="2">
    <source>
        <dbReference type="Proteomes" id="UP000186878"/>
    </source>
</evidence>
<dbReference type="AlphaFoldDB" id="A0A1Q8SWH1"/>
<accession>A0A1Q8SWH1</accession>
<evidence type="ECO:0000313" key="1">
    <source>
        <dbReference type="EMBL" id="OLO05779.1"/>
    </source>
</evidence>
<protein>
    <submittedName>
        <fullName evidence="1">Uncharacterized protein</fullName>
    </submittedName>
</protein>
<reference evidence="1 2" key="1">
    <citation type="submission" date="2016-12" db="EMBL/GenBank/DDBJ databases">
        <title>Draft genome sequences of strains Salinicola socius SMB35, Salinicola sp. MH3R3-1 and Chromohalobacter sp. SMB17 from the Verkhnekamsk potash mining region of Russia.</title>
        <authorList>
            <person name="Mavrodi D.V."/>
            <person name="Olsson B.E."/>
            <person name="Korsakova E.S."/>
            <person name="Pyankova A."/>
            <person name="Mavrodi O.V."/>
            <person name="Plotnikova E.G."/>
        </authorList>
    </citation>
    <scope>NUCLEOTIDE SEQUENCE [LARGE SCALE GENOMIC DNA]</scope>
    <source>
        <strain evidence="1 2">SMB35</strain>
    </source>
</reference>
<dbReference type="Proteomes" id="UP000186878">
    <property type="component" value="Unassembled WGS sequence"/>
</dbReference>
<keyword evidence="2" id="KW-1185">Reference proteome</keyword>
<name>A0A1Q8SWH1_9GAMM</name>
<organism evidence="1 2">
    <name type="scientific">Salinicola socius</name>
    <dbReference type="NCBI Taxonomy" id="404433"/>
    <lineage>
        <taxon>Bacteria</taxon>
        <taxon>Pseudomonadati</taxon>
        <taxon>Pseudomonadota</taxon>
        <taxon>Gammaproteobacteria</taxon>
        <taxon>Oceanospirillales</taxon>
        <taxon>Halomonadaceae</taxon>
        <taxon>Salinicola</taxon>
    </lineage>
</organism>
<comment type="caution">
    <text evidence="1">The sequence shown here is derived from an EMBL/GenBank/DDBJ whole genome shotgun (WGS) entry which is preliminary data.</text>
</comment>
<gene>
    <name evidence="1" type="ORF">BTW07_02200</name>
</gene>
<dbReference type="EMBL" id="MSDO01000002">
    <property type="protein sequence ID" value="OLO05779.1"/>
    <property type="molecule type" value="Genomic_DNA"/>
</dbReference>
<sequence>MGGQYQGRKMLKVTLDLRCNVCGGEQFLLPTLSETSEDVRCASCSAFKCKSNDLERAMSTAQRQKAALAIVA</sequence>
<proteinExistence type="predicted"/>